<sequence length="77" mass="8219">RSGVDKDKMWGAAVAQEVSNQRIVGSVPAPCRKFCCCVLWQDISPSLPAGGDRKDSRYLCTAAPLSQCAHRAAVATL</sequence>
<organism evidence="1">
    <name type="scientific">Nothobranchius pienaari</name>
    <dbReference type="NCBI Taxonomy" id="704102"/>
    <lineage>
        <taxon>Eukaryota</taxon>
        <taxon>Metazoa</taxon>
        <taxon>Chordata</taxon>
        <taxon>Craniata</taxon>
        <taxon>Vertebrata</taxon>
        <taxon>Euteleostomi</taxon>
        <taxon>Actinopterygii</taxon>
        <taxon>Neopterygii</taxon>
        <taxon>Teleostei</taxon>
        <taxon>Neoteleostei</taxon>
        <taxon>Acanthomorphata</taxon>
        <taxon>Ovalentaria</taxon>
        <taxon>Atherinomorphae</taxon>
        <taxon>Cyprinodontiformes</taxon>
        <taxon>Nothobranchiidae</taxon>
        <taxon>Nothobranchius</taxon>
    </lineage>
</organism>
<feature type="non-terminal residue" evidence="1">
    <location>
        <position position="77"/>
    </location>
</feature>
<dbReference type="EMBL" id="HAEF01011105">
    <property type="protein sequence ID" value="SBR51674.1"/>
    <property type="molecule type" value="Transcribed_RNA"/>
</dbReference>
<proteinExistence type="predicted"/>
<dbReference type="AlphaFoldDB" id="A0A1A8M5Y8"/>
<gene>
    <name evidence="1" type="primary">Nfu_g_1_004993</name>
</gene>
<reference evidence="1" key="2">
    <citation type="submission" date="2016-06" db="EMBL/GenBank/DDBJ databases">
        <title>The genome of a short-lived fish provides insights into sex chromosome evolution and the genetic control of aging.</title>
        <authorList>
            <person name="Reichwald K."/>
            <person name="Felder M."/>
            <person name="Petzold A."/>
            <person name="Koch P."/>
            <person name="Groth M."/>
            <person name="Platzer M."/>
        </authorList>
    </citation>
    <scope>NUCLEOTIDE SEQUENCE</scope>
    <source>
        <tissue evidence="1">Brain</tissue>
    </source>
</reference>
<reference evidence="1" key="1">
    <citation type="submission" date="2016-05" db="EMBL/GenBank/DDBJ databases">
        <authorList>
            <person name="Lavstsen T."/>
            <person name="Jespersen J.S."/>
        </authorList>
    </citation>
    <scope>NUCLEOTIDE SEQUENCE</scope>
    <source>
        <tissue evidence="1">Brain</tissue>
    </source>
</reference>
<accession>A0A1A8M5Y8</accession>
<protein>
    <submittedName>
        <fullName evidence="1">Uncharacterized protein</fullName>
    </submittedName>
</protein>
<name>A0A1A8M5Y8_9TELE</name>
<evidence type="ECO:0000313" key="1">
    <source>
        <dbReference type="EMBL" id="SBR51674.1"/>
    </source>
</evidence>
<feature type="non-terminal residue" evidence="1">
    <location>
        <position position="1"/>
    </location>
</feature>